<dbReference type="Gene3D" id="3.20.20.100">
    <property type="entry name" value="NADP-dependent oxidoreductase domain"/>
    <property type="match status" value="1"/>
</dbReference>
<protein>
    <submittedName>
        <fullName evidence="1">Uncharacterized protein</fullName>
    </submittedName>
</protein>
<gene>
    <name evidence="1" type="ORF">DH2020_016039</name>
</gene>
<evidence type="ECO:0000313" key="2">
    <source>
        <dbReference type="Proteomes" id="UP001318860"/>
    </source>
</evidence>
<dbReference type="InterPro" id="IPR036812">
    <property type="entry name" value="NAD(P)_OxRdtase_dom_sf"/>
</dbReference>
<keyword evidence="2" id="KW-1185">Reference proteome</keyword>
<comment type="caution">
    <text evidence="1">The sequence shown here is derived from an EMBL/GenBank/DDBJ whole genome shotgun (WGS) entry which is preliminary data.</text>
</comment>
<accession>A0ABR0WXK9</accession>
<reference evidence="1 2" key="1">
    <citation type="journal article" date="2021" name="Comput. Struct. Biotechnol. J.">
        <title>De novo genome assembly of the potent medicinal plant Rehmannia glutinosa using nanopore technology.</title>
        <authorList>
            <person name="Ma L."/>
            <person name="Dong C."/>
            <person name="Song C."/>
            <person name="Wang X."/>
            <person name="Zheng X."/>
            <person name="Niu Y."/>
            <person name="Chen S."/>
            <person name="Feng W."/>
        </authorList>
    </citation>
    <scope>NUCLEOTIDE SEQUENCE [LARGE SCALE GENOMIC DNA]</scope>
    <source>
        <strain evidence="1">DH-2019</strain>
    </source>
</reference>
<sequence>MAGLELILFSDKRLRAAYDQLKNRDIHLASYQVNYNLIYRLPEENGVKLACDELGITLIAYSLLAQELQPLIHRIKEIEEGYDETPTQVRPFNCYLVYSNFSCFTELVLCNLTRIYVKESLLH</sequence>
<dbReference type="SUPFAM" id="SSF51430">
    <property type="entry name" value="NAD(P)-linked oxidoreductase"/>
    <property type="match status" value="1"/>
</dbReference>
<name>A0ABR0WXK9_REHGL</name>
<evidence type="ECO:0000313" key="1">
    <source>
        <dbReference type="EMBL" id="KAK6151107.1"/>
    </source>
</evidence>
<dbReference type="EMBL" id="JABTTQ020000008">
    <property type="protein sequence ID" value="KAK6151107.1"/>
    <property type="molecule type" value="Genomic_DNA"/>
</dbReference>
<organism evidence="1 2">
    <name type="scientific">Rehmannia glutinosa</name>
    <name type="common">Chinese foxglove</name>
    <dbReference type="NCBI Taxonomy" id="99300"/>
    <lineage>
        <taxon>Eukaryota</taxon>
        <taxon>Viridiplantae</taxon>
        <taxon>Streptophyta</taxon>
        <taxon>Embryophyta</taxon>
        <taxon>Tracheophyta</taxon>
        <taxon>Spermatophyta</taxon>
        <taxon>Magnoliopsida</taxon>
        <taxon>eudicotyledons</taxon>
        <taxon>Gunneridae</taxon>
        <taxon>Pentapetalae</taxon>
        <taxon>asterids</taxon>
        <taxon>lamiids</taxon>
        <taxon>Lamiales</taxon>
        <taxon>Orobanchaceae</taxon>
        <taxon>Rehmannieae</taxon>
        <taxon>Rehmannia</taxon>
    </lineage>
</organism>
<proteinExistence type="predicted"/>
<dbReference type="Proteomes" id="UP001318860">
    <property type="component" value="Unassembled WGS sequence"/>
</dbReference>